<feature type="non-terminal residue" evidence="20">
    <location>
        <position position="553"/>
    </location>
</feature>
<evidence type="ECO:0000313" key="20">
    <source>
        <dbReference type="EMBL" id="KAG5325890.1"/>
    </source>
</evidence>
<dbReference type="InterPro" id="IPR014729">
    <property type="entry name" value="Rossmann-like_a/b/a_fold"/>
</dbReference>
<accession>A0A836FW83</accession>
<evidence type="ECO:0000256" key="10">
    <source>
        <dbReference type="ARBA" id="ARBA00023146"/>
    </source>
</evidence>
<evidence type="ECO:0000256" key="5">
    <source>
        <dbReference type="ARBA" id="ARBA00022723"/>
    </source>
</evidence>
<dbReference type="GO" id="GO:0005524">
    <property type="term" value="F:ATP binding"/>
    <property type="evidence" value="ECO:0007669"/>
    <property type="project" value="UniProtKB-KW"/>
</dbReference>
<feature type="non-terminal residue" evidence="20">
    <location>
        <position position="1"/>
    </location>
</feature>
<dbReference type="Gene3D" id="1.20.120.1910">
    <property type="entry name" value="Cysteine-tRNA ligase, C-terminal anti-codon recognition domain"/>
    <property type="match status" value="1"/>
</dbReference>
<evidence type="ECO:0000256" key="17">
    <source>
        <dbReference type="ARBA" id="ARBA00048609"/>
    </source>
</evidence>
<dbReference type="InterPro" id="IPR032678">
    <property type="entry name" value="tRNA-synt_1_cat_dom"/>
</dbReference>
<dbReference type="FunFam" id="3.40.50.620:FF:000027">
    <property type="entry name" value="Cysteine--tRNA ligase, cytoplasmic"/>
    <property type="match status" value="1"/>
</dbReference>
<evidence type="ECO:0000256" key="11">
    <source>
        <dbReference type="ARBA" id="ARBA00031499"/>
    </source>
</evidence>
<dbReference type="GO" id="GO:0006423">
    <property type="term" value="P:cysteinyl-tRNA aminoacylation"/>
    <property type="evidence" value="ECO:0007669"/>
    <property type="project" value="InterPro"/>
</dbReference>
<dbReference type="CDD" id="cd00672">
    <property type="entry name" value="CysRS_core"/>
    <property type="match status" value="1"/>
</dbReference>
<comment type="catalytic activity">
    <reaction evidence="16">
        <text>S-sulfanyl-L-cysteine + L-cysteine = S-disulfanyl-L-cysteine + L-alanine</text>
        <dbReference type="Rhea" id="RHEA:78627"/>
        <dbReference type="ChEBI" id="CHEBI:35235"/>
        <dbReference type="ChEBI" id="CHEBI:57972"/>
        <dbReference type="ChEBI" id="CHEBI:58591"/>
        <dbReference type="ChEBI" id="CHEBI:229465"/>
    </reaction>
    <physiologicalReaction direction="left-to-right" evidence="16">
        <dbReference type="Rhea" id="RHEA:78628"/>
    </physiologicalReaction>
</comment>
<proteinExistence type="inferred from homology"/>
<comment type="function">
    <text evidence="12">Mitochondrial cysteine-specific aminoacyl-tRNA synthetase that catalyzes the ATP-dependent ligation of cysteine to tRNA(Cys).</text>
</comment>
<evidence type="ECO:0000256" key="1">
    <source>
        <dbReference type="ARBA" id="ARBA00001947"/>
    </source>
</evidence>
<evidence type="ECO:0000256" key="7">
    <source>
        <dbReference type="ARBA" id="ARBA00022833"/>
    </source>
</evidence>
<organism evidence="20 21">
    <name type="scientific">Pseudoatta argentina</name>
    <dbReference type="NCBI Taxonomy" id="621737"/>
    <lineage>
        <taxon>Eukaryota</taxon>
        <taxon>Metazoa</taxon>
        <taxon>Ecdysozoa</taxon>
        <taxon>Arthropoda</taxon>
        <taxon>Hexapoda</taxon>
        <taxon>Insecta</taxon>
        <taxon>Pterygota</taxon>
        <taxon>Neoptera</taxon>
        <taxon>Endopterygota</taxon>
        <taxon>Hymenoptera</taxon>
        <taxon>Apocrita</taxon>
        <taxon>Aculeata</taxon>
        <taxon>Formicoidea</taxon>
        <taxon>Formicidae</taxon>
        <taxon>Myrmicinae</taxon>
        <taxon>Pseudoatta</taxon>
    </lineage>
</organism>
<dbReference type="Gene3D" id="3.40.50.620">
    <property type="entry name" value="HUPs"/>
    <property type="match status" value="1"/>
</dbReference>
<dbReference type="PANTHER" id="PTHR10890">
    <property type="entry name" value="CYSTEINYL-TRNA SYNTHETASE"/>
    <property type="match status" value="1"/>
</dbReference>
<dbReference type="EC" id="6.1.1.16" evidence="3"/>
<evidence type="ECO:0000256" key="14">
    <source>
        <dbReference type="ARBA" id="ARBA00047499"/>
    </source>
</evidence>
<feature type="domain" description="tRNA synthetases class I catalytic" evidence="19">
    <location>
        <begin position="58"/>
        <end position="350"/>
    </location>
</feature>
<evidence type="ECO:0000256" key="18">
    <source>
        <dbReference type="ARBA" id="ARBA00049046"/>
    </source>
</evidence>
<keyword evidence="21" id="KW-1185">Reference proteome</keyword>
<dbReference type="PRINTS" id="PR00983">
    <property type="entry name" value="TRNASYNTHCYS"/>
</dbReference>
<keyword evidence="9" id="KW-0648">Protein biosynthesis</keyword>
<keyword evidence="8" id="KW-0067">ATP-binding</keyword>
<dbReference type="SUPFAM" id="SSF52374">
    <property type="entry name" value="Nucleotidylyl transferase"/>
    <property type="match status" value="1"/>
</dbReference>
<evidence type="ECO:0000256" key="16">
    <source>
        <dbReference type="ARBA" id="ARBA00047731"/>
    </source>
</evidence>
<evidence type="ECO:0000256" key="12">
    <source>
        <dbReference type="ARBA" id="ARBA00043868"/>
    </source>
</evidence>
<comment type="catalytic activity">
    <reaction evidence="17">
        <text>S-sulfanyl-L-cysteine + tRNA(Cys) + ATP = (S)-sulfanyl-L-cysteinyl-tRNA(Cys) + AMP + diphosphate</text>
        <dbReference type="Rhea" id="RHEA:78647"/>
        <dbReference type="Rhea" id="RHEA-COMP:9661"/>
        <dbReference type="Rhea" id="RHEA-COMP:19119"/>
        <dbReference type="ChEBI" id="CHEBI:30616"/>
        <dbReference type="ChEBI" id="CHEBI:33019"/>
        <dbReference type="ChEBI" id="CHEBI:58591"/>
        <dbReference type="ChEBI" id="CHEBI:78442"/>
        <dbReference type="ChEBI" id="CHEBI:229520"/>
        <dbReference type="ChEBI" id="CHEBI:456215"/>
    </reaction>
    <physiologicalReaction direction="left-to-right" evidence="17">
        <dbReference type="Rhea" id="RHEA:78648"/>
    </physiologicalReaction>
</comment>
<dbReference type="EMBL" id="JAANIA010000235">
    <property type="protein sequence ID" value="KAG5325890.1"/>
    <property type="molecule type" value="Genomic_DNA"/>
</dbReference>
<comment type="catalytic activity">
    <reaction evidence="18">
        <text>tRNA(Cys) + L-cysteine + ATP = L-cysteinyl-tRNA(Cys) + AMP + diphosphate</text>
        <dbReference type="Rhea" id="RHEA:17773"/>
        <dbReference type="Rhea" id="RHEA-COMP:9661"/>
        <dbReference type="Rhea" id="RHEA-COMP:9679"/>
        <dbReference type="ChEBI" id="CHEBI:30616"/>
        <dbReference type="ChEBI" id="CHEBI:33019"/>
        <dbReference type="ChEBI" id="CHEBI:35235"/>
        <dbReference type="ChEBI" id="CHEBI:78442"/>
        <dbReference type="ChEBI" id="CHEBI:78517"/>
        <dbReference type="ChEBI" id="CHEBI:456215"/>
        <dbReference type="EC" id="6.1.1.16"/>
    </reaction>
    <physiologicalReaction direction="right-to-left" evidence="18">
        <dbReference type="Rhea" id="RHEA:17775"/>
    </physiologicalReaction>
</comment>
<evidence type="ECO:0000313" key="21">
    <source>
        <dbReference type="Proteomes" id="UP000668214"/>
    </source>
</evidence>
<dbReference type="InterPro" id="IPR009080">
    <property type="entry name" value="tRNAsynth_Ia_anticodon-bd"/>
</dbReference>
<evidence type="ECO:0000256" key="3">
    <source>
        <dbReference type="ARBA" id="ARBA00012832"/>
    </source>
</evidence>
<evidence type="ECO:0000256" key="4">
    <source>
        <dbReference type="ARBA" id="ARBA00022598"/>
    </source>
</evidence>
<comment type="caution">
    <text evidence="20">The sequence shown here is derived from an EMBL/GenBank/DDBJ whole genome shotgun (WGS) entry which is preliminary data.</text>
</comment>
<gene>
    <name evidence="20" type="primary">Cars2</name>
    <name evidence="20" type="ORF">G6Z78_0004664</name>
</gene>
<evidence type="ECO:0000256" key="2">
    <source>
        <dbReference type="ARBA" id="ARBA00005594"/>
    </source>
</evidence>
<keyword evidence="4" id="KW-0436">Ligase</keyword>
<name>A0A836FW83_9HYME</name>
<evidence type="ECO:0000256" key="15">
    <source>
        <dbReference type="ARBA" id="ARBA00047548"/>
    </source>
</evidence>
<keyword evidence="10" id="KW-0030">Aminoacyl-tRNA synthetase</keyword>
<dbReference type="GO" id="GO:0046872">
    <property type="term" value="F:metal ion binding"/>
    <property type="evidence" value="ECO:0007669"/>
    <property type="project" value="UniProtKB-KW"/>
</dbReference>
<evidence type="ECO:0000256" key="13">
    <source>
        <dbReference type="ARBA" id="ARBA00045476"/>
    </source>
</evidence>
<keyword evidence="7" id="KW-0862">Zinc</keyword>
<comment type="function">
    <text evidence="13">In addition to its role as an aminoacyl-tRNA synthetase, has also cysteine persulfide synthase activity. Produces reactive persulfide species such as cysteine persulfide (CysSSH) from substrate cysteine and mediate direct incorporation of CysSSH into proteins during translations, resulting in protein persulfides and polysulfides. CysSSHs behave as potent antioxidants and cellular protectants.</text>
</comment>
<reference evidence="20" key="1">
    <citation type="submission" date="2020-02" db="EMBL/GenBank/DDBJ databases">
        <title>Relaxed selection underlies rapid genomic changes in the transitions from sociality to social parasitism in ants.</title>
        <authorList>
            <person name="Bi X."/>
        </authorList>
    </citation>
    <scope>NUCLEOTIDE SEQUENCE</scope>
    <source>
        <strain evidence="20">BGI-DK2014c</strain>
        <tissue evidence="20">Whole body</tissue>
    </source>
</reference>
<dbReference type="SUPFAM" id="SSF47323">
    <property type="entry name" value="Anticodon-binding domain of a subclass of class I aminoacyl-tRNA synthetases"/>
    <property type="match status" value="1"/>
</dbReference>
<dbReference type="AlphaFoldDB" id="A0A836FW83"/>
<protein>
    <recommendedName>
        <fullName evidence="3">cysteine--tRNA ligase</fullName>
        <ecNumber evidence="3">6.1.1.16</ecNumber>
    </recommendedName>
    <alternativeName>
        <fullName evidence="11">Cysteinyl-tRNA synthetase</fullName>
    </alternativeName>
</protein>
<comment type="cofactor">
    <cofactor evidence="1">
        <name>Zn(2+)</name>
        <dbReference type="ChEBI" id="CHEBI:29105"/>
    </cofactor>
</comment>
<evidence type="ECO:0000256" key="6">
    <source>
        <dbReference type="ARBA" id="ARBA00022741"/>
    </source>
</evidence>
<dbReference type="HAMAP" id="MF_00041">
    <property type="entry name" value="Cys_tRNA_synth"/>
    <property type="match status" value="1"/>
</dbReference>
<comment type="catalytic activity">
    <reaction evidence="14">
        <text>S-disulfanyl-L-cysteine + tRNA(Cys) + ATP = (S)-disulfanyl-L-cysteinyl-tRNA(Cys) + AMP + diphosphate</text>
        <dbReference type="Rhea" id="RHEA:78651"/>
        <dbReference type="Rhea" id="RHEA-COMP:9661"/>
        <dbReference type="Rhea" id="RHEA-COMP:19120"/>
        <dbReference type="ChEBI" id="CHEBI:30616"/>
        <dbReference type="ChEBI" id="CHEBI:33019"/>
        <dbReference type="ChEBI" id="CHEBI:78442"/>
        <dbReference type="ChEBI" id="CHEBI:229465"/>
        <dbReference type="ChEBI" id="CHEBI:229521"/>
        <dbReference type="ChEBI" id="CHEBI:456215"/>
    </reaction>
    <physiologicalReaction direction="left-to-right" evidence="14">
        <dbReference type="Rhea" id="RHEA:78652"/>
    </physiologicalReaction>
</comment>
<evidence type="ECO:0000259" key="19">
    <source>
        <dbReference type="Pfam" id="PF01406"/>
    </source>
</evidence>
<dbReference type="GO" id="GO:0005737">
    <property type="term" value="C:cytoplasm"/>
    <property type="evidence" value="ECO:0007669"/>
    <property type="project" value="TreeGrafter"/>
</dbReference>
<evidence type="ECO:0000256" key="9">
    <source>
        <dbReference type="ARBA" id="ARBA00022917"/>
    </source>
</evidence>
<evidence type="ECO:0000256" key="8">
    <source>
        <dbReference type="ARBA" id="ARBA00022840"/>
    </source>
</evidence>
<dbReference type="GO" id="GO:0004817">
    <property type="term" value="F:cysteine-tRNA ligase activity"/>
    <property type="evidence" value="ECO:0007669"/>
    <property type="project" value="UniProtKB-EC"/>
</dbReference>
<dbReference type="InterPro" id="IPR024909">
    <property type="entry name" value="Cys-tRNA/MSH_ligase"/>
</dbReference>
<keyword evidence="5" id="KW-0479">Metal-binding</keyword>
<keyword evidence="6" id="KW-0547">Nucleotide-binding</keyword>
<dbReference type="InterPro" id="IPR015803">
    <property type="entry name" value="Cys-tRNA-ligase"/>
</dbReference>
<dbReference type="Pfam" id="PF01406">
    <property type="entry name" value="tRNA-synt_1e"/>
    <property type="match status" value="1"/>
</dbReference>
<sequence>MNAIHIMRKLNRICKRFVNTEAKCRDRPQWIKPVGHQTEVSIYNLITKCKVPLILKTQNILKWYICGPTVYDSAHIGHATTYIKSDIIRRILSDYFNIDVLLVMGITDIDDKIIRRSIESGKDFKTLSRHFETEFFADMNKLNIREPYLRCRVTDYIPQIIQFIEKLIAKGDGYFAPDGSVYFNTSKYNKYGKLSTLVLDTVNDQNFVGKKSALDFALWKAAKENEPSWKSPWSYGRPGWHIECSGIASTVFGNSIDIHSGGIDLAFPHHENEEAQSCCYHDVDQWVNYWLHCGHLSLKGDVKMSKSLKNTISIQDYLENYSANNLRMLCLLSHYRNGIEFSDEVIETAVSVTKKLDNFINDCDNYVAGKFKTGEIDENLLYTTLHDTRSKVYSALADDFDTSKAMNAIINLVGIGNKMLHQDNVTSRSNNVSVVAAVSNYLSNILSKFGISRSTKSTVENRQIADIIDHFLNFRRTVRIRALEQNPKDTILLKECDNVRKCLSTCGIMVKVKILYSCFKIMITYETYIIIDCRIRKMMIPAGVGNNNHIFKK</sequence>
<comment type="catalytic activity">
    <reaction evidence="15">
        <text>2 L-cysteine = S-sulfanyl-L-cysteine + L-alanine</text>
        <dbReference type="Rhea" id="RHEA:78543"/>
        <dbReference type="ChEBI" id="CHEBI:35235"/>
        <dbReference type="ChEBI" id="CHEBI:57972"/>
        <dbReference type="ChEBI" id="CHEBI:58591"/>
    </reaction>
    <physiologicalReaction direction="left-to-right" evidence="15">
        <dbReference type="Rhea" id="RHEA:78544"/>
    </physiologicalReaction>
</comment>
<dbReference type="Proteomes" id="UP000668214">
    <property type="component" value="Unassembled WGS sequence"/>
</dbReference>
<dbReference type="NCBIfam" id="TIGR00435">
    <property type="entry name" value="cysS"/>
    <property type="match status" value="1"/>
</dbReference>
<dbReference type="PANTHER" id="PTHR10890:SF27">
    <property type="entry name" value="CYSTEINE--TRNA LIGASE, MITOCHONDRIAL-RELATED"/>
    <property type="match status" value="1"/>
</dbReference>
<comment type="similarity">
    <text evidence="2">Belongs to the class-I aminoacyl-tRNA synthetase family.</text>
</comment>